<proteinExistence type="predicted"/>
<gene>
    <name evidence="12" type="ORF">PC110_g22839</name>
    <name evidence="10" type="ORF">PC117_g26002</name>
    <name evidence="11" type="ORF">PC129_g16014</name>
</gene>
<dbReference type="VEuPathDB" id="FungiDB:PC110_g22839"/>
<evidence type="ECO:0000313" key="10">
    <source>
        <dbReference type="EMBL" id="KAG2883546.1"/>
    </source>
</evidence>
<accession>A0A329R9V9</accession>
<evidence type="ECO:0000259" key="9">
    <source>
        <dbReference type="Pfam" id="PF17917"/>
    </source>
</evidence>
<dbReference type="InterPro" id="IPR051320">
    <property type="entry name" value="Viral_Replic_Matur_Polypro"/>
</dbReference>
<keyword evidence="2" id="KW-0808">Transferase</keyword>
<protein>
    <recommendedName>
        <fullName evidence="9">Reverse transcriptase RNase H-like domain-containing protein</fullName>
    </recommendedName>
</protein>
<keyword evidence="3" id="KW-0548">Nucleotidyltransferase</keyword>
<dbReference type="EMBL" id="RCMV01000775">
    <property type="protein sequence ID" value="KAG3213037.1"/>
    <property type="molecule type" value="Genomic_DNA"/>
</dbReference>
<evidence type="ECO:0000256" key="1">
    <source>
        <dbReference type="ARBA" id="ARBA00022670"/>
    </source>
</evidence>
<dbReference type="Proteomes" id="UP000760860">
    <property type="component" value="Unassembled WGS sequence"/>
</dbReference>
<dbReference type="Proteomes" id="UP000736787">
    <property type="component" value="Unassembled WGS sequence"/>
</dbReference>
<organism evidence="12 13">
    <name type="scientific">Phytophthora cactorum</name>
    <dbReference type="NCBI Taxonomy" id="29920"/>
    <lineage>
        <taxon>Eukaryota</taxon>
        <taxon>Sar</taxon>
        <taxon>Stramenopiles</taxon>
        <taxon>Oomycota</taxon>
        <taxon>Peronosporomycetes</taxon>
        <taxon>Peronosporales</taxon>
        <taxon>Peronosporaceae</taxon>
        <taxon>Phytophthora</taxon>
    </lineage>
</organism>
<dbReference type="GO" id="GO:0004519">
    <property type="term" value="F:endonuclease activity"/>
    <property type="evidence" value="ECO:0007669"/>
    <property type="project" value="UniProtKB-KW"/>
</dbReference>
<evidence type="ECO:0000256" key="2">
    <source>
        <dbReference type="ARBA" id="ARBA00022679"/>
    </source>
</evidence>
<dbReference type="EMBL" id="RCMK01002211">
    <property type="protein sequence ID" value="KAG2883546.1"/>
    <property type="molecule type" value="Genomic_DNA"/>
</dbReference>
<dbReference type="GO" id="GO:0006508">
    <property type="term" value="P:proteolysis"/>
    <property type="evidence" value="ECO:0007669"/>
    <property type="project" value="UniProtKB-KW"/>
</dbReference>
<keyword evidence="6" id="KW-0255">Endonuclease</keyword>
<evidence type="ECO:0000256" key="8">
    <source>
        <dbReference type="ARBA" id="ARBA00022918"/>
    </source>
</evidence>
<keyword evidence="1" id="KW-0645">Protease</keyword>
<evidence type="ECO:0000256" key="5">
    <source>
        <dbReference type="ARBA" id="ARBA00022750"/>
    </source>
</evidence>
<comment type="caution">
    <text evidence="12">The sequence shown here is derived from an EMBL/GenBank/DDBJ whole genome shotgun (WGS) entry which is preliminary data.</text>
</comment>
<dbReference type="Pfam" id="PF17917">
    <property type="entry name" value="RT_RNaseH"/>
    <property type="match status" value="1"/>
</dbReference>
<dbReference type="Proteomes" id="UP000251314">
    <property type="component" value="Unassembled WGS sequence"/>
</dbReference>
<evidence type="ECO:0000313" key="13">
    <source>
        <dbReference type="Proteomes" id="UP000251314"/>
    </source>
</evidence>
<keyword evidence="5" id="KW-0064">Aspartyl protease</keyword>
<dbReference type="OrthoDB" id="126071at2759"/>
<dbReference type="InterPro" id="IPR041373">
    <property type="entry name" value="RT_RNaseH"/>
</dbReference>
<dbReference type="InterPro" id="IPR043502">
    <property type="entry name" value="DNA/RNA_pol_sf"/>
</dbReference>
<name>A0A329R9V9_9STRA</name>
<dbReference type="GO" id="GO:0003964">
    <property type="term" value="F:RNA-directed DNA polymerase activity"/>
    <property type="evidence" value="ECO:0007669"/>
    <property type="project" value="UniProtKB-KW"/>
</dbReference>
<evidence type="ECO:0000313" key="11">
    <source>
        <dbReference type="EMBL" id="KAG3213037.1"/>
    </source>
</evidence>
<keyword evidence="7" id="KW-0378">Hydrolase</keyword>
<evidence type="ECO:0000256" key="3">
    <source>
        <dbReference type="ARBA" id="ARBA00022695"/>
    </source>
</evidence>
<evidence type="ECO:0000256" key="4">
    <source>
        <dbReference type="ARBA" id="ARBA00022722"/>
    </source>
</evidence>
<evidence type="ECO:0000256" key="6">
    <source>
        <dbReference type="ARBA" id="ARBA00022759"/>
    </source>
</evidence>
<evidence type="ECO:0000313" key="12">
    <source>
        <dbReference type="EMBL" id="RAW20719.1"/>
    </source>
</evidence>
<feature type="domain" description="Reverse transcriptase RNase H-like" evidence="9">
    <location>
        <begin position="10"/>
        <end position="96"/>
    </location>
</feature>
<dbReference type="PANTHER" id="PTHR33064">
    <property type="entry name" value="POL PROTEIN"/>
    <property type="match status" value="1"/>
</dbReference>
<keyword evidence="8" id="KW-0695">RNA-directed DNA polymerase</keyword>
<evidence type="ECO:0000256" key="7">
    <source>
        <dbReference type="ARBA" id="ARBA00022801"/>
    </source>
</evidence>
<dbReference type="GO" id="GO:0004190">
    <property type="term" value="F:aspartic-type endopeptidase activity"/>
    <property type="evidence" value="ECO:0007669"/>
    <property type="project" value="UniProtKB-KW"/>
</dbReference>
<reference evidence="11" key="2">
    <citation type="submission" date="2018-05" db="EMBL/GenBank/DDBJ databases">
        <title>Effector identification in a new, highly contiguous assembly of the strawberry crown rot pathogen Phytophthora cactorum.</title>
        <authorList>
            <person name="Armitage A.D."/>
            <person name="Nellist C.F."/>
            <person name="Bates H."/>
            <person name="Vickerstaff R.J."/>
            <person name="Harrison R.J."/>
        </authorList>
    </citation>
    <scope>NUCLEOTIDE SEQUENCE</scope>
    <source>
        <strain evidence="10">4040</strain>
        <strain evidence="11">P421</strain>
    </source>
</reference>
<sequence>MLYTNAWAPSSTLMQPYDDKLHPDRFGERVSKENELDYHPAEKELVALLQLLKVCYLLLAGKTLHVYTGFSTLEWVFKPKSLYGRAVRFAVMLSPFDLMMKRVRERDVAIIQLLHASITPFIGLDESLKHLAPQSKTRLR</sequence>
<keyword evidence="4" id="KW-0540">Nuclease</keyword>
<dbReference type="AlphaFoldDB" id="A0A329R9V9"/>
<dbReference type="SUPFAM" id="SSF56672">
    <property type="entry name" value="DNA/RNA polymerases"/>
    <property type="match status" value="1"/>
</dbReference>
<keyword evidence="13" id="KW-1185">Reference proteome</keyword>
<dbReference type="EMBL" id="MJFZ01002466">
    <property type="protein sequence ID" value="RAW20719.1"/>
    <property type="molecule type" value="Genomic_DNA"/>
</dbReference>
<reference evidence="12 13" key="1">
    <citation type="submission" date="2018-01" db="EMBL/GenBank/DDBJ databases">
        <title>Draft genome of the strawberry crown rot pathogen Phytophthora cactorum.</title>
        <authorList>
            <person name="Armitage A.D."/>
            <person name="Lysoe E."/>
            <person name="Nellist C.F."/>
            <person name="Harrison R.J."/>
            <person name="Brurberg M.B."/>
        </authorList>
    </citation>
    <scope>NUCLEOTIDE SEQUENCE [LARGE SCALE GENOMIC DNA]</scope>
    <source>
        <strain evidence="12 13">10300</strain>
    </source>
</reference>
<dbReference type="PANTHER" id="PTHR33064:SF37">
    <property type="entry name" value="RIBONUCLEASE H"/>
    <property type="match status" value="1"/>
</dbReference>